<dbReference type="AlphaFoldDB" id="A0A9J6RFV0"/>
<keyword evidence="7" id="KW-1185">Reference proteome</keyword>
<organism evidence="6 7">
    <name type="scientific">Natronobacillus azotifigens</name>
    <dbReference type="NCBI Taxonomy" id="472978"/>
    <lineage>
        <taxon>Bacteria</taxon>
        <taxon>Bacillati</taxon>
        <taxon>Bacillota</taxon>
        <taxon>Bacilli</taxon>
        <taxon>Bacillales</taxon>
        <taxon>Bacillaceae</taxon>
        <taxon>Natronobacillus</taxon>
    </lineage>
</organism>
<accession>A0A9J6RFV0</accession>
<dbReference type="PANTHER" id="PTHR30146:SF148">
    <property type="entry name" value="HTH-TYPE TRANSCRIPTIONAL REPRESSOR PURR-RELATED"/>
    <property type="match status" value="1"/>
</dbReference>
<evidence type="ECO:0000256" key="3">
    <source>
        <dbReference type="ARBA" id="ARBA00023125"/>
    </source>
</evidence>
<evidence type="ECO:0000313" key="6">
    <source>
        <dbReference type="EMBL" id="MCZ0704292.1"/>
    </source>
</evidence>
<dbReference type="CDD" id="cd01392">
    <property type="entry name" value="HTH_LacI"/>
    <property type="match status" value="1"/>
</dbReference>
<evidence type="ECO:0000313" key="7">
    <source>
        <dbReference type="Proteomes" id="UP001084197"/>
    </source>
</evidence>
<keyword evidence="4" id="KW-0804">Transcription</keyword>
<gene>
    <name evidence="6" type="ORF">OWO01_13875</name>
</gene>
<dbReference type="RefSeq" id="WP_268781061.1">
    <property type="nucleotide sequence ID" value="NZ_JAPRAT010000032.1"/>
</dbReference>
<dbReference type="SMART" id="SM00354">
    <property type="entry name" value="HTH_LACI"/>
    <property type="match status" value="1"/>
</dbReference>
<dbReference type="PANTHER" id="PTHR30146">
    <property type="entry name" value="LACI-RELATED TRANSCRIPTIONAL REPRESSOR"/>
    <property type="match status" value="1"/>
</dbReference>
<dbReference type="CDD" id="cd06267">
    <property type="entry name" value="PBP1_LacI_sugar_binding-like"/>
    <property type="match status" value="1"/>
</dbReference>
<sequence length="345" mass="37813">MVTIYDIAKKTGYSISTVSKVLNNYSDVGEKAKKIISEAVNELGYYPNSSARALSTKRSWTIGVVFVEDSGIGIEHPFFNAVIESFKKFAEKEGYDLLFASNNIGNEPKTYVDHFLYRGVDGVVVVCSALNSPNLQKLIESDVPSVVIDMDMRGANVVYSDNVYGSELAVEYLLSLGHKKIAHLYGSETLYVGEQRLKGFYKAMKKNNLAIVPEYVVDGGIFTYEGGKEAMKQILNLEDPPTAIYAAGDLMAIGAIAAIQEAGLNVPNDFSIVGFDDIQISKYMTPGLTTIKQETSLIGKTAANLLIDQINTIEKQLMSVKIPVRLIERTSCAAVIQDVKKPLHL</sequence>
<evidence type="ECO:0000256" key="4">
    <source>
        <dbReference type="ARBA" id="ARBA00023163"/>
    </source>
</evidence>
<dbReference type="PROSITE" id="PS50932">
    <property type="entry name" value="HTH_LACI_2"/>
    <property type="match status" value="1"/>
</dbReference>
<dbReference type="InterPro" id="IPR010982">
    <property type="entry name" value="Lambda_DNA-bd_dom_sf"/>
</dbReference>
<name>A0A9J6RFV0_9BACI</name>
<dbReference type="Gene3D" id="1.10.260.40">
    <property type="entry name" value="lambda repressor-like DNA-binding domains"/>
    <property type="match status" value="1"/>
</dbReference>
<dbReference type="Pfam" id="PF13377">
    <property type="entry name" value="Peripla_BP_3"/>
    <property type="match status" value="1"/>
</dbReference>
<proteinExistence type="predicted"/>
<dbReference type="Proteomes" id="UP001084197">
    <property type="component" value="Unassembled WGS sequence"/>
</dbReference>
<dbReference type="SUPFAM" id="SSF47413">
    <property type="entry name" value="lambda repressor-like DNA-binding domains"/>
    <property type="match status" value="1"/>
</dbReference>
<dbReference type="InterPro" id="IPR028082">
    <property type="entry name" value="Peripla_BP_I"/>
</dbReference>
<dbReference type="Pfam" id="PF00356">
    <property type="entry name" value="LacI"/>
    <property type="match status" value="1"/>
</dbReference>
<comment type="caution">
    <text evidence="6">The sequence shown here is derived from an EMBL/GenBank/DDBJ whole genome shotgun (WGS) entry which is preliminary data.</text>
</comment>
<feature type="domain" description="HTH lacI-type" evidence="5">
    <location>
        <begin position="2"/>
        <end position="56"/>
    </location>
</feature>
<dbReference type="GO" id="GO:0000976">
    <property type="term" value="F:transcription cis-regulatory region binding"/>
    <property type="evidence" value="ECO:0007669"/>
    <property type="project" value="TreeGrafter"/>
</dbReference>
<dbReference type="GO" id="GO:0003700">
    <property type="term" value="F:DNA-binding transcription factor activity"/>
    <property type="evidence" value="ECO:0007669"/>
    <property type="project" value="TreeGrafter"/>
</dbReference>
<reference evidence="6" key="1">
    <citation type="submission" date="2022-11" db="EMBL/GenBank/DDBJ databases">
        <title>WGS of Natronobacillus azotifigens 24KS-1, an anaerobic diazotrophic haloalkaliphile from soda-rich habitats.</title>
        <authorList>
            <person name="Sorokin D.Y."/>
            <person name="Merkel A.Y."/>
        </authorList>
    </citation>
    <scope>NUCLEOTIDE SEQUENCE</scope>
    <source>
        <strain evidence="6">24KS-1</strain>
    </source>
</reference>
<dbReference type="Gene3D" id="3.40.50.2300">
    <property type="match status" value="2"/>
</dbReference>
<keyword evidence="2" id="KW-0805">Transcription regulation</keyword>
<keyword evidence="3 6" id="KW-0238">DNA-binding</keyword>
<evidence type="ECO:0000256" key="2">
    <source>
        <dbReference type="ARBA" id="ARBA00023015"/>
    </source>
</evidence>
<dbReference type="EMBL" id="JAPRAT010000032">
    <property type="protein sequence ID" value="MCZ0704292.1"/>
    <property type="molecule type" value="Genomic_DNA"/>
</dbReference>
<evidence type="ECO:0000259" key="5">
    <source>
        <dbReference type="PROSITE" id="PS50932"/>
    </source>
</evidence>
<evidence type="ECO:0000256" key="1">
    <source>
        <dbReference type="ARBA" id="ARBA00022491"/>
    </source>
</evidence>
<dbReference type="SUPFAM" id="SSF53822">
    <property type="entry name" value="Periplasmic binding protein-like I"/>
    <property type="match status" value="1"/>
</dbReference>
<dbReference type="InterPro" id="IPR046335">
    <property type="entry name" value="LacI/GalR-like_sensor"/>
</dbReference>
<keyword evidence="1" id="KW-0678">Repressor</keyword>
<dbReference type="InterPro" id="IPR000843">
    <property type="entry name" value="HTH_LacI"/>
</dbReference>
<protein>
    <submittedName>
        <fullName evidence="6">LacI family DNA-binding transcriptional regulator</fullName>
    </submittedName>
</protein>